<dbReference type="GO" id="GO:0003677">
    <property type="term" value="F:DNA binding"/>
    <property type="evidence" value="ECO:0007669"/>
    <property type="project" value="InterPro"/>
</dbReference>
<reference evidence="6" key="1">
    <citation type="submission" date="2021-10" db="EMBL/GenBank/DDBJ databases">
        <authorList>
            <person name="Piombo E."/>
        </authorList>
    </citation>
    <scope>NUCLEOTIDE SEQUENCE</scope>
</reference>
<keyword evidence="4" id="KW-0539">Nucleus</keyword>
<dbReference type="PANTHER" id="PTHR47840">
    <property type="entry name" value="ZN(II)2CYS6 TRANSCRIPTION FACTOR (EUROFUNG)-RELATED"/>
    <property type="match status" value="1"/>
</dbReference>
<dbReference type="Gene3D" id="4.10.240.10">
    <property type="entry name" value="Zn(2)-C6 fungal-type DNA-binding domain"/>
    <property type="match status" value="1"/>
</dbReference>
<keyword evidence="7" id="KW-1185">Reference proteome</keyword>
<dbReference type="InterPro" id="IPR036864">
    <property type="entry name" value="Zn2-C6_fun-type_DNA-bd_sf"/>
</dbReference>
<dbReference type="InterPro" id="IPR001138">
    <property type="entry name" value="Zn2Cys6_DnaBD"/>
</dbReference>
<evidence type="ECO:0000313" key="7">
    <source>
        <dbReference type="Proteomes" id="UP000696573"/>
    </source>
</evidence>
<dbReference type="CDD" id="cd00067">
    <property type="entry name" value="GAL4"/>
    <property type="match status" value="1"/>
</dbReference>
<dbReference type="PROSITE" id="PS00463">
    <property type="entry name" value="ZN2_CY6_FUNGAL_1"/>
    <property type="match status" value="1"/>
</dbReference>
<organism evidence="6 7">
    <name type="scientific">Clonostachys rhizophaga</name>
    <dbReference type="NCBI Taxonomy" id="160324"/>
    <lineage>
        <taxon>Eukaryota</taxon>
        <taxon>Fungi</taxon>
        <taxon>Dikarya</taxon>
        <taxon>Ascomycota</taxon>
        <taxon>Pezizomycotina</taxon>
        <taxon>Sordariomycetes</taxon>
        <taxon>Hypocreomycetidae</taxon>
        <taxon>Hypocreales</taxon>
        <taxon>Bionectriaceae</taxon>
        <taxon>Clonostachys</taxon>
    </lineage>
</organism>
<dbReference type="CDD" id="cd12148">
    <property type="entry name" value="fungal_TF_MHR"/>
    <property type="match status" value="1"/>
</dbReference>
<dbReference type="PANTHER" id="PTHR47840:SF1">
    <property type="entry name" value="ZN(II)2CYS6 TRANSCRIPTION FACTOR (EUROFUNG)"/>
    <property type="match status" value="1"/>
</dbReference>
<sequence length="682" mass="76830">MSMKLEHRAPGPNQPLAKRMRLGTKSCSECRRRKVRCQFDDGSDSCQQCVLHDTRCISQEHCAVSAAASASAGVPPSASASTSDDLQARMASLEASVRDLCQTISQTGISPSSRPIAVLGAQSSKHEQASGVNPDAALDEAPLIQYLRDSLATQVDTSIRRDDPSREPCVENPIIRPTERRIRGLMPVNSTLVRIFDLSHKFWDVWPLHSARDVNSHNIHGLPSSVGDAVGFIDDSLRSSSPSILAKCLAWFCLCLQQLPPAYTTTQDFCLPMPKADLMDKCLDELDVAVFQRSSSRLGCDFDLLEVYILQAELFVNMGRPCRAWKSVRQGVDNAMLLGLHRPEQDGARLKSIWSSLWRLDWQLSMFLGLPYSVPGDLIPEDERDDGIRPPLEHQIMRSVTSVCGRIVERDQRRQQRWQEESSYADTISIMETMERVRKLIPKDWYNFEHGNQPPVTPAIAFSRMSLLLHFHFTNKVLHLPYVLLAAHNRKYEHSRFLALESAEAMVQTYLRLRDLIEDNFTCDFLDFLAFSGGIVLAADLSKRGQEKTQDDERIWELLGQLSSSLGRTAAELGCSVAIQAAEVLNNLYSISRGEYNGPDCYEMMIPYFGTMRIRAPKRPGQIVQCGDWRTVSLSSDPNMIDFSTDMFSFRFPSELQTAEELGQDWEDLVANPMYDSNGYFR</sequence>
<dbReference type="SMART" id="SM00906">
    <property type="entry name" value="Fungal_trans"/>
    <property type="match status" value="1"/>
</dbReference>
<dbReference type="GO" id="GO:0008270">
    <property type="term" value="F:zinc ion binding"/>
    <property type="evidence" value="ECO:0007669"/>
    <property type="project" value="InterPro"/>
</dbReference>
<evidence type="ECO:0000259" key="5">
    <source>
        <dbReference type="PROSITE" id="PS50048"/>
    </source>
</evidence>
<protein>
    <recommendedName>
        <fullName evidence="5">Zn(2)-C6 fungal-type domain-containing protein</fullName>
    </recommendedName>
</protein>
<gene>
    <name evidence="6" type="ORF">CRHIZ90672A_00010412</name>
</gene>
<evidence type="ECO:0000256" key="2">
    <source>
        <dbReference type="ARBA" id="ARBA00023015"/>
    </source>
</evidence>
<dbReference type="PROSITE" id="PS50048">
    <property type="entry name" value="ZN2_CY6_FUNGAL_2"/>
    <property type="match status" value="1"/>
</dbReference>
<evidence type="ECO:0000256" key="3">
    <source>
        <dbReference type="ARBA" id="ARBA00023163"/>
    </source>
</evidence>
<dbReference type="GO" id="GO:0000981">
    <property type="term" value="F:DNA-binding transcription factor activity, RNA polymerase II-specific"/>
    <property type="evidence" value="ECO:0007669"/>
    <property type="project" value="InterPro"/>
</dbReference>
<name>A0A9N9VFY1_9HYPO</name>
<proteinExistence type="predicted"/>
<dbReference type="EMBL" id="CABFNQ020000659">
    <property type="protein sequence ID" value="CAH0021733.1"/>
    <property type="molecule type" value="Genomic_DNA"/>
</dbReference>
<dbReference type="AlphaFoldDB" id="A0A9N9VFY1"/>
<comment type="caution">
    <text evidence="6">The sequence shown here is derived from an EMBL/GenBank/DDBJ whole genome shotgun (WGS) entry which is preliminary data.</text>
</comment>
<keyword evidence="3" id="KW-0804">Transcription</keyword>
<keyword evidence="1" id="KW-0479">Metal-binding</keyword>
<dbReference type="GO" id="GO:0006351">
    <property type="term" value="P:DNA-templated transcription"/>
    <property type="evidence" value="ECO:0007669"/>
    <property type="project" value="InterPro"/>
</dbReference>
<evidence type="ECO:0000256" key="1">
    <source>
        <dbReference type="ARBA" id="ARBA00022723"/>
    </source>
</evidence>
<dbReference type="OrthoDB" id="6509908at2759"/>
<evidence type="ECO:0000313" key="6">
    <source>
        <dbReference type="EMBL" id="CAH0021733.1"/>
    </source>
</evidence>
<keyword evidence="2" id="KW-0805">Transcription regulation</keyword>
<evidence type="ECO:0000256" key="4">
    <source>
        <dbReference type="ARBA" id="ARBA00023242"/>
    </source>
</evidence>
<dbReference type="InterPro" id="IPR007219">
    <property type="entry name" value="XnlR_reg_dom"/>
</dbReference>
<dbReference type="SUPFAM" id="SSF57701">
    <property type="entry name" value="Zn2/Cys6 DNA-binding domain"/>
    <property type="match status" value="1"/>
</dbReference>
<dbReference type="Proteomes" id="UP000696573">
    <property type="component" value="Unassembled WGS sequence"/>
</dbReference>
<feature type="domain" description="Zn(2)-C6 fungal-type" evidence="5">
    <location>
        <begin position="26"/>
        <end position="58"/>
    </location>
</feature>
<accession>A0A9N9VFY1</accession>